<dbReference type="EMBL" id="KV454431">
    <property type="protein sequence ID" value="ODQ79726.1"/>
    <property type="molecule type" value="Genomic_DNA"/>
</dbReference>
<dbReference type="AlphaFoldDB" id="A0A1E3QPU3"/>
<organism evidence="2 3">
    <name type="scientific">Babjeviella inositovora NRRL Y-12698</name>
    <dbReference type="NCBI Taxonomy" id="984486"/>
    <lineage>
        <taxon>Eukaryota</taxon>
        <taxon>Fungi</taxon>
        <taxon>Dikarya</taxon>
        <taxon>Ascomycota</taxon>
        <taxon>Saccharomycotina</taxon>
        <taxon>Pichiomycetes</taxon>
        <taxon>Serinales incertae sedis</taxon>
        <taxon>Babjeviella</taxon>
    </lineage>
</organism>
<proteinExistence type="predicted"/>
<evidence type="ECO:0000313" key="2">
    <source>
        <dbReference type="EMBL" id="ODQ79726.1"/>
    </source>
</evidence>
<feature type="compositionally biased region" description="Basic and acidic residues" evidence="1">
    <location>
        <begin position="461"/>
        <end position="471"/>
    </location>
</feature>
<keyword evidence="3" id="KW-1185">Reference proteome</keyword>
<evidence type="ECO:0000256" key="1">
    <source>
        <dbReference type="SAM" id="MobiDB-lite"/>
    </source>
</evidence>
<feature type="region of interest" description="Disordered" evidence="1">
    <location>
        <begin position="442"/>
        <end position="475"/>
    </location>
</feature>
<dbReference type="RefSeq" id="XP_018985054.1">
    <property type="nucleotide sequence ID" value="XM_019128805.1"/>
</dbReference>
<dbReference type="Proteomes" id="UP000094336">
    <property type="component" value="Unassembled WGS sequence"/>
</dbReference>
<dbReference type="GeneID" id="30146658"/>
<dbReference type="OrthoDB" id="4018555at2759"/>
<reference evidence="3" key="1">
    <citation type="submission" date="2016-05" db="EMBL/GenBank/DDBJ databases">
        <title>Comparative genomics of biotechnologically important yeasts.</title>
        <authorList>
            <consortium name="DOE Joint Genome Institute"/>
            <person name="Riley R."/>
            <person name="Haridas S."/>
            <person name="Wolfe K.H."/>
            <person name="Lopes M.R."/>
            <person name="Hittinger C.T."/>
            <person name="Goker M."/>
            <person name="Salamov A."/>
            <person name="Wisecaver J."/>
            <person name="Long T.M."/>
            <person name="Aerts A.L."/>
            <person name="Barry K."/>
            <person name="Choi C."/>
            <person name="Clum A."/>
            <person name="Coughlan A.Y."/>
            <person name="Deshpande S."/>
            <person name="Douglass A.P."/>
            <person name="Hanson S.J."/>
            <person name="Klenk H.-P."/>
            <person name="Labutti K."/>
            <person name="Lapidus A."/>
            <person name="Lindquist E."/>
            <person name="Lipzen A."/>
            <person name="Meier-Kolthoff J.P."/>
            <person name="Ohm R.A."/>
            <person name="Otillar R.P."/>
            <person name="Pangilinan J."/>
            <person name="Peng Y."/>
            <person name="Rokas A."/>
            <person name="Rosa C.A."/>
            <person name="Scheuner C."/>
            <person name="Sibirny A.A."/>
            <person name="Slot J.C."/>
            <person name="Stielow J.B."/>
            <person name="Sun H."/>
            <person name="Kurtzman C.P."/>
            <person name="Blackwell M."/>
            <person name="Grigoriev I.V."/>
            <person name="Jeffries T.W."/>
        </authorList>
    </citation>
    <scope>NUCLEOTIDE SEQUENCE [LARGE SCALE GENOMIC DNA]</scope>
    <source>
        <strain evidence="3">NRRL Y-12698</strain>
    </source>
</reference>
<evidence type="ECO:0000313" key="3">
    <source>
        <dbReference type="Proteomes" id="UP000094336"/>
    </source>
</evidence>
<name>A0A1E3QPU3_9ASCO</name>
<protein>
    <submittedName>
        <fullName evidence="2">Uncharacterized protein</fullName>
    </submittedName>
</protein>
<sequence length="527" mass="58806">MSFLGHLDASTKRYQYIHHIKYNYERLKIHYVHNKYSTSRNPRVVQGRIPNERLISLRTYPHDEYLLKPGEYFDFASAYVNKGNQAAQLPITLSHVCSEGDLLENEGYEPLIRVNSAPPTILVHSPEDPAKRMATIVPNGSSCKCSCHLHEHLPEPETMEELLTMHGNLGESKSGAGGDSPLSYIEDENIYLPRKKHRFWGLGRKRMSNGANVPSPILECNSASPGLREDKPRLSHSEGKLSPVVIKNSYGHPRPRHSEVKSEKTPIMSRLSSMKRLGSLETRISRLSTEAESHLTEGCQCYRCERLRLGSGEAVWKRVMNDVSLSAARISIGAKPKPLNAYINLSADFTSAKCSPVTNTKTSSPLTPIDDISYYVPPVLSEVSGSCCTQSINDLSHREINNVQRERPSTSHTEVLPAEYPNQASPYSALFSGYYSEAETPWKSRRSTMVPPRSQANSESRSIRERQRLGDENGNLTNTVAYFDQQHPGGEMLQSLNIGGIKRLVDSSGRSMFGSDKSLSRGGVYVD</sequence>
<accession>A0A1E3QPU3</accession>
<gene>
    <name evidence="2" type="ORF">BABINDRAFT_161434</name>
</gene>